<dbReference type="CTD" id="20241665"/>
<feature type="compositionally biased region" description="Polar residues" evidence="1">
    <location>
        <begin position="1474"/>
        <end position="1492"/>
    </location>
</feature>
<name>V4B0N5_LOTGI</name>
<feature type="region of interest" description="Disordered" evidence="1">
    <location>
        <begin position="212"/>
        <end position="234"/>
    </location>
</feature>
<evidence type="ECO:0000313" key="2">
    <source>
        <dbReference type="EMBL" id="ESP03733.1"/>
    </source>
</evidence>
<dbReference type="RefSeq" id="XP_009045590.1">
    <property type="nucleotide sequence ID" value="XM_009047342.1"/>
</dbReference>
<dbReference type="GeneID" id="20241665"/>
<feature type="region of interest" description="Disordered" evidence="1">
    <location>
        <begin position="777"/>
        <end position="805"/>
    </location>
</feature>
<feature type="compositionally biased region" description="Polar residues" evidence="1">
    <location>
        <begin position="1429"/>
        <end position="1451"/>
    </location>
</feature>
<sequence>MVDTGQNYLSSSEYRDTTQLISLPQYINKVQNTQYTGEVNNYQQTHNYLYNPQETLAANQTVISNAYTRFAQYPQPITSHSYQLQTNIHDIGEIIPSVNYNSNSNLGINGSQNSSSLLTSSQNSNQVSFADILLDHNSSNTSSGTLSASDLEVLSSCLQISQDGQLSSSEHSVNPEILLNRPQNSDMIYTHFEQTEVAANEDCVTSEMYEQASAPSRKQRVEDKRRTMKVSCQEEKAGRENKKSVIVWDDVTSLPEKISLPLPPYCDCENILIDTEEKIKQQSYIKNKKEIILRHVGRVVINDIELCSFVRNETAYISSGQLFSTGIFNKAAHQLFSSCGKSFPSFVDRLLIEEREYMKQKGFLSQTETKSALFSAGFVGWIIDYLNRDVNDKNRTIIYEKYLGHHCSKYKSLKSWQAPTPLPIPTRTYIRTKPKNKTTGSDMITTYLVRDGKTDKFTVAEIGRLMFSDKILAAFMLDDGREIVCVNFYQVVVYAPGVSFTEFYSLVKEFNCRLITSPDGVKNHFKALKQEVPVAFLESEWIKLSSFMQICSYLLGKLPHKHQAKVYFNQILKSKPREIFGHELKISLSKITFPETETGVVNSGDILSMAAASANIGTDFVQNSEVLIQPQLAHGSRKSISKSNDKGQNSQLELKKMVVTKAQNLKKRGRPPTQARFHLLKDSTESETKTCAVQTDLDCEDSCESVPNIDLTHIHVDDSIPAVSKVTASSHTNSTSVSKTVTQNDQNSITEVNSPVPKVQNTSISDIESKTFSTDVNCRPKTHVNEESGRSKYRDAATGSDQEMGSRMKVADAELSSAIETINNLDFLNDSFELDSSSPDKLRIDLSASRNGASTPSVSDTENISNGRKEHTIMSNSNVTVIANNTGEEIFECVPLFSLAELVQKDEGNMLNPYSPFKSAENTIPLNQLEENDYSESFNNQSPAKTQRNCLESFEDSYGPMKKNCMNSNADLKTLNQVILGEEPDWVLSPQKSSNTMASLFDTPKTSPQLDRSDPKTPRLQSLCQKFNKLEREATPNTSLHFFAEIASASEDIVENNSTLSKKKSRPTFPVKLLKHVSNVSSFLNRDLKLNKATLFKNKFMLNIKLKKTMLSLYRNLGTDSSLMESFQKLLKLTVLLLSKICTISELQRNLDLLKNHRNVSETQTVDSEELERDEEMEVTFTEIRSVPATKVNAKNDENVEKIESNLSKNTSNTLQNEEKASRVPMSQTNISEEVYVKDCSDKEKATLESNCIIIHQNILQETVSSPEKSSPSKYKSRKRKLRDIFPQNEDKELAGAILNHKQTSSDVEIHFPNSKKSKLVSDNSDKTDEGVENAPLAINLDKNRTESSKTSGENVKINSESTTMCNSEKYPALLQSLLNSCPIYSKPSLNTSILRKPEPKTFDVCVNTTTEKSSPLGECETPQPPSLPETNSSQTPQTQSMSKKSYSQGKCSNKTLREKCFPYQGKCVTSQTLSSLENNSQQETSEITQNGRLPEDKFPVVSGKRRRKKPAKFDEEFLSRPKPKAEKKQKKTFLDKYKQNGKFSHQSLIEKHSKPVKERKKKHNDIAMEELPTNEEIFVYIPPVYGANDNVIDNSTQIIPASKFRRRSNKIKDILKESDSERDKEETVLNSAKTSPEDIRPSYSVIDSNGKILPSPKPNNTNRKISMSSGASGNGEKYEIFQSC</sequence>
<keyword evidence="3" id="KW-1185">Reference proteome</keyword>
<feature type="region of interest" description="Disordered" evidence="1">
    <location>
        <begin position="1474"/>
        <end position="1531"/>
    </location>
</feature>
<feature type="region of interest" description="Disordered" evidence="1">
    <location>
        <begin position="1410"/>
        <end position="1451"/>
    </location>
</feature>
<reference evidence="2 3" key="1">
    <citation type="journal article" date="2013" name="Nature">
        <title>Insights into bilaterian evolution from three spiralian genomes.</title>
        <authorList>
            <person name="Simakov O."/>
            <person name="Marletaz F."/>
            <person name="Cho S.J."/>
            <person name="Edsinger-Gonzales E."/>
            <person name="Havlak P."/>
            <person name="Hellsten U."/>
            <person name="Kuo D.H."/>
            <person name="Larsson T."/>
            <person name="Lv J."/>
            <person name="Arendt D."/>
            <person name="Savage R."/>
            <person name="Osoegawa K."/>
            <person name="de Jong P."/>
            <person name="Grimwood J."/>
            <person name="Chapman J.A."/>
            <person name="Shapiro H."/>
            <person name="Aerts A."/>
            <person name="Otillar R.P."/>
            <person name="Terry A.Y."/>
            <person name="Boore J.L."/>
            <person name="Grigoriev I.V."/>
            <person name="Lindberg D.R."/>
            <person name="Seaver E.C."/>
            <person name="Weisblat D.A."/>
            <person name="Putnam N.H."/>
            <person name="Rokhsar D.S."/>
        </authorList>
    </citation>
    <scope>NUCLEOTIDE SEQUENCE [LARGE SCALE GENOMIC DNA]</scope>
</reference>
<evidence type="ECO:0000256" key="1">
    <source>
        <dbReference type="SAM" id="MobiDB-lite"/>
    </source>
</evidence>
<evidence type="ECO:0000313" key="3">
    <source>
        <dbReference type="Proteomes" id="UP000030746"/>
    </source>
</evidence>
<dbReference type="KEGG" id="lgi:LOTGIDRAFT_171161"/>
<feature type="compositionally biased region" description="Basic and acidic residues" evidence="1">
    <location>
        <begin position="783"/>
        <end position="795"/>
    </location>
</feature>
<organism evidence="2 3">
    <name type="scientific">Lottia gigantea</name>
    <name type="common">Giant owl limpet</name>
    <dbReference type="NCBI Taxonomy" id="225164"/>
    <lineage>
        <taxon>Eukaryota</taxon>
        <taxon>Metazoa</taxon>
        <taxon>Spiralia</taxon>
        <taxon>Lophotrochozoa</taxon>
        <taxon>Mollusca</taxon>
        <taxon>Gastropoda</taxon>
        <taxon>Patellogastropoda</taxon>
        <taxon>Lottioidea</taxon>
        <taxon>Lottiidae</taxon>
        <taxon>Lottia</taxon>
    </lineage>
</organism>
<dbReference type="Proteomes" id="UP000030746">
    <property type="component" value="Unassembled WGS sequence"/>
</dbReference>
<accession>V4B0N5</accession>
<dbReference type="EMBL" id="KB199906">
    <property type="protein sequence ID" value="ESP03733.1"/>
    <property type="molecule type" value="Genomic_DNA"/>
</dbReference>
<feature type="region of interest" description="Disordered" evidence="1">
    <location>
        <begin position="1618"/>
        <end position="1685"/>
    </location>
</feature>
<proteinExistence type="predicted"/>
<gene>
    <name evidence="2" type="ORF">LOTGIDRAFT_171161</name>
</gene>
<protein>
    <submittedName>
        <fullName evidence="2">Uncharacterized protein</fullName>
    </submittedName>
</protein>
<feature type="compositionally biased region" description="Basic and acidic residues" evidence="1">
    <location>
        <begin position="1512"/>
        <end position="1531"/>
    </location>
</feature>
<feature type="compositionally biased region" description="Basic and acidic residues" evidence="1">
    <location>
        <begin position="1618"/>
        <end position="1628"/>
    </location>
</feature>
<feature type="compositionally biased region" description="Polar residues" evidence="1">
    <location>
        <begin position="1659"/>
        <end position="1672"/>
    </location>
</feature>
<dbReference type="HOGENOM" id="CLU_241351_0_0_1"/>
<feature type="region of interest" description="Disordered" evidence="1">
    <location>
        <begin position="734"/>
        <end position="753"/>
    </location>
</feature>